<feature type="transmembrane region" description="Helical" evidence="10">
    <location>
        <begin position="148"/>
        <end position="167"/>
    </location>
</feature>
<evidence type="ECO:0000256" key="5">
    <source>
        <dbReference type="ARBA" id="ARBA00022448"/>
    </source>
</evidence>
<evidence type="ECO:0000256" key="1">
    <source>
        <dbReference type="ARBA" id="ARBA00003408"/>
    </source>
</evidence>
<evidence type="ECO:0000256" key="2">
    <source>
        <dbReference type="ARBA" id="ARBA00004141"/>
    </source>
</evidence>
<dbReference type="EMBL" id="JACJLA010000006">
    <property type="protein sequence ID" value="MBM6912591.1"/>
    <property type="molecule type" value="Genomic_DNA"/>
</dbReference>
<keyword evidence="7 10" id="KW-1133">Transmembrane helix</keyword>
<feature type="transmembrane region" description="Helical" evidence="10">
    <location>
        <begin position="75"/>
        <end position="96"/>
    </location>
</feature>
<feature type="transmembrane region" description="Helical" evidence="10">
    <location>
        <begin position="24"/>
        <end position="44"/>
    </location>
</feature>
<feature type="transmembrane region" description="Helical" evidence="10">
    <location>
        <begin position="116"/>
        <end position="136"/>
    </location>
</feature>
<dbReference type="InterPro" id="IPR050222">
    <property type="entry name" value="MATE_MdtK"/>
</dbReference>
<evidence type="ECO:0000256" key="8">
    <source>
        <dbReference type="ARBA" id="ARBA00023136"/>
    </source>
</evidence>
<dbReference type="InterPro" id="IPR044644">
    <property type="entry name" value="DinF-like"/>
</dbReference>
<evidence type="ECO:0000313" key="11">
    <source>
        <dbReference type="EMBL" id="MBM6912591.1"/>
    </source>
</evidence>
<dbReference type="Pfam" id="PF01554">
    <property type="entry name" value="MatE"/>
    <property type="match status" value="1"/>
</dbReference>
<feature type="transmembrane region" description="Helical" evidence="10">
    <location>
        <begin position="224"/>
        <end position="244"/>
    </location>
</feature>
<dbReference type="NCBIfam" id="TIGR00797">
    <property type="entry name" value="matE"/>
    <property type="match status" value="1"/>
</dbReference>
<comment type="function">
    <text evidence="1">Multidrug efflux pump.</text>
</comment>
<comment type="subcellular location">
    <subcellularLocation>
        <location evidence="2">Membrane</location>
        <topology evidence="2">Multi-pass membrane protein</topology>
    </subcellularLocation>
</comment>
<evidence type="ECO:0000256" key="9">
    <source>
        <dbReference type="ARBA" id="ARBA00031636"/>
    </source>
</evidence>
<keyword evidence="8 10" id="KW-0472">Membrane</keyword>
<evidence type="ECO:0000256" key="6">
    <source>
        <dbReference type="ARBA" id="ARBA00022692"/>
    </source>
</evidence>
<keyword evidence="5" id="KW-0813">Transport</keyword>
<sequence length="419" mass="46158">MISTATQPLLGAVNTAIMGHLSDAAYIAAVALGVILFNSMYWLFGFLRVATTGFSAQALGKGDCEAVSLALYRPALLAAGISIFCILIYTVLFPAYATFMKAEGRVLFFLKQYCDVLIWGAPFVLGNYVILGWLMGQMLVRLTLWMQISMNVLNMILSFVFVFYGGWGVAGVAWGTLLAQMYGFVVGLFILACVRERLTRSVVIIRRVFHGKALLQIMKVNGDLMIRTVCLLTINNLFATTGSAMGTTILAANAVLLEIIFIMAYFFDGIANGVSVFSGRAKGEGHLGLWKDTIRIGLGCAGVMVMMWELLLVSGGHVLIEAMTNVVAVKMVAMDYRWVLQVYPVCAAVGLVLYGMYTGCGETAWVRNMMLIAVIVFFMGDWQLTKYWGNTGLWITYVGTYFLESVLLVIFLRYIHILP</sequence>
<dbReference type="PANTHER" id="PTHR43298:SF2">
    <property type="entry name" value="FMN_FAD EXPORTER YEEO-RELATED"/>
    <property type="match status" value="1"/>
</dbReference>
<feature type="transmembrane region" description="Helical" evidence="10">
    <location>
        <begin position="364"/>
        <end position="382"/>
    </location>
</feature>
<feature type="transmembrane region" description="Helical" evidence="10">
    <location>
        <begin position="394"/>
        <end position="415"/>
    </location>
</feature>
<evidence type="ECO:0000256" key="4">
    <source>
        <dbReference type="ARBA" id="ARBA00020268"/>
    </source>
</evidence>
<accession>A0ABS2GEK1</accession>
<keyword evidence="6 10" id="KW-0812">Transmembrane</keyword>
<feature type="transmembrane region" description="Helical" evidence="10">
    <location>
        <begin position="173"/>
        <end position="194"/>
    </location>
</feature>
<dbReference type="CDD" id="cd13136">
    <property type="entry name" value="MATE_DinF_like"/>
    <property type="match status" value="1"/>
</dbReference>
<proteinExistence type="inferred from homology"/>
<comment type="similarity">
    <text evidence="3">Belongs to the multi antimicrobial extrusion (MATE) (TC 2.A.66.1) family.</text>
</comment>
<keyword evidence="12" id="KW-1185">Reference proteome</keyword>
<feature type="transmembrane region" description="Helical" evidence="10">
    <location>
        <begin position="250"/>
        <end position="275"/>
    </location>
</feature>
<evidence type="ECO:0000256" key="3">
    <source>
        <dbReference type="ARBA" id="ARBA00010199"/>
    </source>
</evidence>
<evidence type="ECO:0000256" key="10">
    <source>
        <dbReference type="SAM" id="Phobius"/>
    </source>
</evidence>
<protein>
    <recommendedName>
        <fullName evidence="4">Probable multidrug resistance protein NorM</fullName>
    </recommendedName>
    <alternativeName>
        <fullName evidence="9">Multidrug-efflux transporter</fullName>
    </alternativeName>
</protein>
<gene>
    <name evidence="11" type="ORF">H6A01_04540</name>
</gene>
<dbReference type="PANTHER" id="PTHR43298">
    <property type="entry name" value="MULTIDRUG RESISTANCE PROTEIN NORM-RELATED"/>
    <property type="match status" value="1"/>
</dbReference>
<organism evidence="11 12">
    <name type="scientific">Veillonella magna</name>
    <dbReference type="NCBI Taxonomy" id="464322"/>
    <lineage>
        <taxon>Bacteria</taxon>
        <taxon>Bacillati</taxon>
        <taxon>Bacillota</taxon>
        <taxon>Negativicutes</taxon>
        <taxon>Veillonellales</taxon>
        <taxon>Veillonellaceae</taxon>
        <taxon>Veillonella</taxon>
    </lineage>
</organism>
<evidence type="ECO:0000313" key="12">
    <source>
        <dbReference type="Proteomes" id="UP000707138"/>
    </source>
</evidence>
<reference evidence="11 12" key="1">
    <citation type="journal article" date="2021" name="Sci. Rep.">
        <title>The distribution of antibiotic resistance genes in chicken gut microbiota commensals.</title>
        <authorList>
            <person name="Juricova H."/>
            <person name="Matiasovicova J."/>
            <person name="Kubasova T."/>
            <person name="Cejkova D."/>
            <person name="Rychlik I."/>
        </authorList>
    </citation>
    <scope>NUCLEOTIDE SEQUENCE [LARGE SCALE GENOMIC DNA]</scope>
    <source>
        <strain evidence="11 12">An537</strain>
    </source>
</reference>
<feature type="transmembrane region" description="Helical" evidence="10">
    <location>
        <begin position="296"/>
        <end position="320"/>
    </location>
</feature>
<dbReference type="Proteomes" id="UP000707138">
    <property type="component" value="Unassembled WGS sequence"/>
</dbReference>
<evidence type="ECO:0000256" key="7">
    <source>
        <dbReference type="ARBA" id="ARBA00022989"/>
    </source>
</evidence>
<comment type="caution">
    <text evidence="11">The sequence shown here is derived from an EMBL/GenBank/DDBJ whole genome shotgun (WGS) entry which is preliminary data.</text>
</comment>
<feature type="transmembrane region" description="Helical" evidence="10">
    <location>
        <begin position="340"/>
        <end position="357"/>
    </location>
</feature>
<name>A0ABS2GEK1_9FIRM</name>
<dbReference type="InterPro" id="IPR002528">
    <property type="entry name" value="MATE_fam"/>
</dbReference>